<gene>
    <name evidence="1" type="ORF">N7460_009536</name>
</gene>
<proteinExistence type="predicted"/>
<evidence type="ECO:0000313" key="1">
    <source>
        <dbReference type="EMBL" id="KAJ6035361.1"/>
    </source>
</evidence>
<evidence type="ECO:0000313" key="2">
    <source>
        <dbReference type="Proteomes" id="UP001219568"/>
    </source>
</evidence>
<sequence>MSLGLNFGESPESSPVERYVWIAPEILHKIEVLYGGAYMGPVHYLEEEELPRRRDHHHS</sequence>
<reference evidence="1" key="1">
    <citation type="journal article" date="2023" name="IMA Fungus">
        <title>Comparative genomic study of the Penicillium genus elucidates a diverse pangenome and 15 lateral gene transfer events.</title>
        <authorList>
            <person name="Petersen C."/>
            <person name="Sorensen T."/>
            <person name="Nielsen M.R."/>
            <person name="Sondergaard T.E."/>
            <person name="Sorensen J.L."/>
            <person name="Fitzpatrick D.A."/>
            <person name="Frisvad J.C."/>
            <person name="Nielsen K.L."/>
        </authorList>
    </citation>
    <scope>NUCLEOTIDE SEQUENCE</scope>
    <source>
        <strain evidence="1">IBT 15450</strain>
    </source>
</reference>
<organism evidence="1 2">
    <name type="scientific">Penicillium canescens</name>
    <dbReference type="NCBI Taxonomy" id="5083"/>
    <lineage>
        <taxon>Eukaryota</taxon>
        <taxon>Fungi</taxon>
        <taxon>Dikarya</taxon>
        <taxon>Ascomycota</taxon>
        <taxon>Pezizomycotina</taxon>
        <taxon>Eurotiomycetes</taxon>
        <taxon>Eurotiomycetidae</taxon>
        <taxon>Eurotiales</taxon>
        <taxon>Aspergillaceae</taxon>
        <taxon>Penicillium</taxon>
    </lineage>
</organism>
<protein>
    <submittedName>
        <fullName evidence="1">Uncharacterized protein</fullName>
    </submittedName>
</protein>
<reference evidence="1" key="2">
    <citation type="submission" date="2023-01" db="EMBL/GenBank/DDBJ databases">
        <authorList>
            <person name="Petersen C."/>
        </authorList>
    </citation>
    <scope>NUCLEOTIDE SEQUENCE</scope>
    <source>
        <strain evidence="1">IBT 15450</strain>
    </source>
</reference>
<name>A0AAD6N6I0_PENCN</name>
<dbReference type="AlphaFoldDB" id="A0AAD6N6I0"/>
<keyword evidence="2" id="KW-1185">Reference proteome</keyword>
<dbReference type="EMBL" id="JAQJZL010000010">
    <property type="protein sequence ID" value="KAJ6035361.1"/>
    <property type="molecule type" value="Genomic_DNA"/>
</dbReference>
<accession>A0AAD6N6I0</accession>
<comment type="caution">
    <text evidence="1">The sequence shown here is derived from an EMBL/GenBank/DDBJ whole genome shotgun (WGS) entry which is preliminary data.</text>
</comment>
<dbReference type="Proteomes" id="UP001219568">
    <property type="component" value="Unassembled WGS sequence"/>
</dbReference>